<organism evidence="9">
    <name type="scientific">Amblyomma aureolatum</name>
    <dbReference type="NCBI Taxonomy" id="187763"/>
    <lineage>
        <taxon>Eukaryota</taxon>
        <taxon>Metazoa</taxon>
        <taxon>Ecdysozoa</taxon>
        <taxon>Arthropoda</taxon>
        <taxon>Chelicerata</taxon>
        <taxon>Arachnida</taxon>
        <taxon>Acari</taxon>
        <taxon>Parasitiformes</taxon>
        <taxon>Ixodida</taxon>
        <taxon>Ixodoidea</taxon>
        <taxon>Ixodidae</taxon>
        <taxon>Amblyomminae</taxon>
        <taxon>Amblyomma</taxon>
    </lineage>
</organism>
<dbReference type="PANTHER" id="PTHR22930:SF85">
    <property type="entry name" value="GH03217P-RELATED"/>
    <property type="match status" value="1"/>
</dbReference>
<sequence>LSKDLVRWLCEQLRGDLERRRVNTSTTLTVEQQVLCALRFYATGDFQGDIANDEHLATSQSSVSRCIHVVTNAIVNSLCHAWIVFPTSAAELASVRQGFEQLDSRFQGCVGAVDSTLVPISAPRSRDDPYKAAYFCQKEGYYALKAMVVCDSNLRITALEASNPGSVPDSHVWKNSALYCDFRDTDVLGGDDYLLGDSTYPLHPWLITPLPGSHMPVSLAARFNAAHASLRSVVEQCINLLKGRFGCLQTDHVLCYAPEFSAKITLACAVLHNVCVCAGLPEPAVIPGGEHVEVHTDDAYNAEEEAEWVEQDDEAIALHEAGMKRREELLWAYTPEPH</sequence>
<dbReference type="InterPro" id="IPR027806">
    <property type="entry name" value="HARBI1_dom"/>
</dbReference>
<dbReference type="GO" id="GO:0046872">
    <property type="term" value="F:metal ion binding"/>
    <property type="evidence" value="ECO:0007669"/>
    <property type="project" value="UniProtKB-KW"/>
</dbReference>
<protein>
    <recommendedName>
        <fullName evidence="8">DDE Tnp4 domain-containing protein</fullName>
    </recommendedName>
</protein>
<keyword evidence="5" id="KW-0479">Metal-binding</keyword>
<comment type="subcellular location">
    <subcellularLocation>
        <location evidence="2">Nucleus</location>
    </subcellularLocation>
</comment>
<keyword evidence="7" id="KW-0539">Nucleus</keyword>
<feature type="non-terminal residue" evidence="9">
    <location>
        <position position="1"/>
    </location>
</feature>
<comment type="cofactor">
    <cofactor evidence="1">
        <name>a divalent metal cation</name>
        <dbReference type="ChEBI" id="CHEBI:60240"/>
    </cofactor>
</comment>
<feature type="domain" description="DDE Tnp4" evidence="8">
    <location>
        <begin position="113"/>
        <end position="273"/>
    </location>
</feature>
<evidence type="ECO:0000256" key="3">
    <source>
        <dbReference type="ARBA" id="ARBA00006958"/>
    </source>
</evidence>
<dbReference type="AlphaFoldDB" id="A0A1E1XIV0"/>
<dbReference type="GO" id="GO:0016787">
    <property type="term" value="F:hydrolase activity"/>
    <property type="evidence" value="ECO:0007669"/>
    <property type="project" value="UniProtKB-KW"/>
</dbReference>
<proteinExistence type="evidence at transcript level"/>
<dbReference type="Pfam" id="PF13359">
    <property type="entry name" value="DDE_Tnp_4"/>
    <property type="match status" value="1"/>
</dbReference>
<evidence type="ECO:0000256" key="2">
    <source>
        <dbReference type="ARBA" id="ARBA00004123"/>
    </source>
</evidence>
<evidence type="ECO:0000256" key="7">
    <source>
        <dbReference type="ARBA" id="ARBA00023242"/>
    </source>
</evidence>
<evidence type="ECO:0000313" key="9">
    <source>
        <dbReference type="EMBL" id="JAT99143.1"/>
    </source>
</evidence>
<dbReference type="InterPro" id="IPR045249">
    <property type="entry name" value="HARBI1-like"/>
</dbReference>
<evidence type="ECO:0000256" key="6">
    <source>
        <dbReference type="ARBA" id="ARBA00022801"/>
    </source>
</evidence>
<evidence type="ECO:0000256" key="5">
    <source>
        <dbReference type="ARBA" id="ARBA00022723"/>
    </source>
</evidence>
<keyword evidence="6" id="KW-0378">Hydrolase</keyword>
<dbReference type="GO" id="GO:0004518">
    <property type="term" value="F:nuclease activity"/>
    <property type="evidence" value="ECO:0007669"/>
    <property type="project" value="UniProtKB-KW"/>
</dbReference>
<reference evidence="9" key="1">
    <citation type="journal article" date="2017" name="Front. Cell. Infect. Microbiol.">
        <title>The Distinct Transcriptional Response of the Midgut of Amblyomma sculptum and Amblyomma aureolatum Ticks to Rickettsia rickettsii Correlates to Their Differences in Susceptibility to Infection.</title>
        <authorList>
            <person name="Martins L.A."/>
            <person name="Galletti M.F.B.M."/>
            <person name="Ribeiro J.M."/>
            <person name="Fujita A."/>
            <person name="Costa F.B."/>
            <person name="Labruna M.B."/>
            <person name="Daffre S."/>
            <person name="Fogaca A.C."/>
        </authorList>
    </citation>
    <scope>NUCLEOTIDE SEQUENCE</scope>
</reference>
<accession>A0A1E1XIV0</accession>
<dbReference type="EMBL" id="GFAC01000045">
    <property type="protein sequence ID" value="JAT99143.1"/>
    <property type="molecule type" value="mRNA"/>
</dbReference>
<dbReference type="GO" id="GO:0005634">
    <property type="term" value="C:nucleus"/>
    <property type="evidence" value="ECO:0007669"/>
    <property type="project" value="UniProtKB-SubCell"/>
</dbReference>
<evidence type="ECO:0000259" key="8">
    <source>
        <dbReference type="Pfam" id="PF13359"/>
    </source>
</evidence>
<comment type="similarity">
    <text evidence="3">Belongs to the HARBI1 family.</text>
</comment>
<dbReference type="PANTHER" id="PTHR22930">
    <property type="match status" value="1"/>
</dbReference>
<evidence type="ECO:0000256" key="4">
    <source>
        <dbReference type="ARBA" id="ARBA00022722"/>
    </source>
</evidence>
<keyword evidence="4" id="KW-0540">Nuclease</keyword>
<name>A0A1E1XIV0_9ACAR</name>
<evidence type="ECO:0000256" key="1">
    <source>
        <dbReference type="ARBA" id="ARBA00001968"/>
    </source>
</evidence>